<reference evidence="9 10" key="1">
    <citation type="journal article" date="2016" name="G3 (Bethesda)">
        <title>First Draft Assembly and Annotation of the Genome of a California Endemic Oak Quercus lobata Nee (Fagaceae).</title>
        <authorList>
            <person name="Sork V.L."/>
            <person name="Fitz-Gibbon S.T."/>
            <person name="Puiu D."/>
            <person name="Crepeau M."/>
            <person name="Gugger P.F."/>
            <person name="Sherman R."/>
            <person name="Stevens K."/>
            <person name="Langley C.H."/>
            <person name="Pellegrini M."/>
            <person name="Salzberg S.L."/>
        </authorList>
    </citation>
    <scope>NUCLEOTIDE SEQUENCE [LARGE SCALE GENOMIC DNA]</scope>
    <source>
        <strain evidence="9 10">cv. SW786</strain>
    </source>
</reference>
<name>A0A7N2MCD0_QUELO</name>
<organism evidence="9 10">
    <name type="scientific">Quercus lobata</name>
    <name type="common">Valley oak</name>
    <dbReference type="NCBI Taxonomy" id="97700"/>
    <lineage>
        <taxon>Eukaryota</taxon>
        <taxon>Viridiplantae</taxon>
        <taxon>Streptophyta</taxon>
        <taxon>Embryophyta</taxon>
        <taxon>Tracheophyta</taxon>
        <taxon>Spermatophyta</taxon>
        <taxon>Magnoliopsida</taxon>
        <taxon>eudicotyledons</taxon>
        <taxon>Gunneridae</taxon>
        <taxon>Pentapetalae</taxon>
        <taxon>rosids</taxon>
        <taxon>fabids</taxon>
        <taxon>Fagales</taxon>
        <taxon>Fagaceae</taxon>
        <taxon>Quercus</taxon>
    </lineage>
</organism>
<dbReference type="Gene3D" id="3.80.10.10">
    <property type="entry name" value="Ribonuclease Inhibitor"/>
    <property type="match status" value="1"/>
</dbReference>
<feature type="domain" description="Disease resistance N-terminal" evidence="6">
    <location>
        <begin position="5"/>
        <end position="91"/>
    </location>
</feature>
<dbReference type="GO" id="GO:0006952">
    <property type="term" value="P:defense response"/>
    <property type="evidence" value="ECO:0007669"/>
    <property type="project" value="UniProtKB-KW"/>
</dbReference>
<dbReference type="OMA" id="CKGAFWS"/>
<dbReference type="InterPro" id="IPR027417">
    <property type="entry name" value="P-loop_NTPase"/>
</dbReference>
<dbReference type="CDD" id="cd14798">
    <property type="entry name" value="RX-CC_like"/>
    <property type="match status" value="1"/>
</dbReference>
<dbReference type="EMBL" id="LRBV02000008">
    <property type="status" value="NOT_ANNOTATED_CDS"/>
    <property type="molecule type" value="Genomic_DNA"/>
</dbReference>
<dbReference type="Proteomes" id="UP000594261">
    <property type="component" value="Chromosome 8"/>
</dbReference>
<dbReference type="InterPro" id="IPR002182">
    <property type="entry name" value="NB-ARC"/>
</dbReference>
<evidence type="ECO:0000259" key="5">
    <source>
        <dbReference type="Pfam" id="PF00931"/>
    </source>
</evidence>
<dbReference type="InterPro" id="IPR058922">
    <property type="entry name" value="WHD_DRP"/>
</dbReference>
<keyword evidence="2" id="KW-0547">Nucleotide-binding</keyword>
<dbReference type="Pfam" id="PF00931">
    <property type="entry name" value="NB-ARC"/>
    <property type="match status" value="1"/>
</dbReference>
<dbReference type="FunCoup" id="A0A7N2MCD0">
    <property type="interactions" value="415"/>
</dbReference>
<dbReference type="Gene3D" id="1.20.5.4130">
    <property type="match status" value="1"/>
</dbReference>
<dbReference type="PANTHER" id="PTHR36766:SF63">
    <property type="entry name" value="NB-ARC DOMAIN-CONTAINING PROTEIN"/>
    <property type="match status" value="1"/>
</dbReference>
<sequence>MDKAVIKLLIDNILSILSTEATLLWGARDAIEDIKDELISVQSFLIDVDRKGVGSEGEKTWVANVRDMAYDVEDIIGNFMYHINRQRIGGHSSWILHHTIYFPKYLWVMRQTATKIQKINGKIKGTIPERKQRYCIDHIEGTISKDNQKWVVHRAESSLFFKEDELVGIEKKRQLLMSWLMGGELHQTVISIVGMGGSGKTTLVANTYNNDDVKKHFDCCAWITVSQAYELDNLLRSLIKEFYGTRKEANPVDLSSMNNRLLVKTLVNYLEKKIYLLVLDDVWDTNLLDEIKVSLRDSCLGSRIILTTRKEDGACYHLGGKHHIHHIQLLQKEEAWELFCKKAFSNSPNGSCPPELKSFAQELVGKCKALPLAIAALEDHEIRRKRLIKLWIAEGFVEQVKGSTPEAVADGYLVELIFRNMLQVVKRNEFGRPKRCKMHDIMKELALLISEREMLGVIHDGEEEIKECKARPISIQRTGDELKSFKGISKLRSFLVFKSLLKTLPFESKILRVIDLEGRLLNLQILDIVDTQIQTLPRGIGKLQNLRHLIMYRYTRNGNDFRFSTGMQTPSNIAQLKNLQVICSIEANNDLIRKIQCMSQLTTIGISNVKAAYEIDLCIAIQNMRHLRGLSIRVHNEEETLQVDALSSPPNLQKIILAGKLEKVPQWFHSLQSLTFLELHWSRLEDDLLPHIATLPNLGPLSLINAYVGNRLRFSTGFPKLTNLRIRNFPQLNDIIIEKGVMPSMQSLWIYRCMELKTVPKGIEYLNLQELLSRFVSMELNNRIAGEGSVDFPKVQHIPKIYLQ</sequence>
<evidence type="ECO:0000256" key="2">
    <source>
        <dbReference type="ARBA" id="ARBA00022741"/>
    </source>
</evidence>
<dbReference type="Pfam" id="PF23559">
    <property type="entry name" value="WHD_DRP"/>
    <property type="match status" value="1"/>
</dbReference>
<dbReference type="Pfam" id="PF18052">
    <property type="entry name" value="Rx_N"/>
    <property type="match status" value="1"/>
</dbReference>
<dbReference type="InterPro" id="IPR042197">
    <property type="entry name" value="Apaf_helical"/>
</dbReference>
<evidence type="ECO:0000313" key="10">
    <source>
        <dbReference type="Proteomes" id="UP000594261"/>
    </source>
</evidence>
<dbReference type="SUPFAM" id="SSF52058">
    <property type="entry name" value="L domain-like"/>
    <property type="match status" value="1"/>
</dbReference>
<dbReference type="EnsemblPlants" id="QL08p020239:mrna">
    <property type="protein sequence ID" value="QL08p020239:mrna"/>
    <property type="gene ID" value="QL08p020239"/>
</dbReference>
<dbReference type="Gramene" id="QL08p020239:mrna">
    <property type="protein sequence ID" value="QL08p020239:mrna"/>
    <property type="gene ID" value="QL08p020239"/>
</dbReference>
<evidence type="ECO:0000256" key="1">
    <source>
        <dbReference type="ARBA" id="ARBA00022737"/>
    </source>
</evidence>
<dbReference type="InterPro" id="IPR032675">
    <property type="entry name" value="LRR_dom_sf"/>
</dbReference>
<keyword evidence="1" id="KW-0677">Repeat</keyword>
<dbReference type="GO" id="GO:0051707">
    <property type="term" value="P:response to other organism"/>
    <property type="evidence" value="ECO:0007669"/>
    <property type="project" value="UniProtKB-ARBA"/>
</dbReference>
<keyword evidence="10" id="KW-1185">Reference proteome</keyword>
<feature type="domain" description="NB-ARC" evidence="5">
    <location>
        <begin position="174"/>
        <end position="347"/>
    </location>
</feature>
<keyword evidence="4" id="KW-0067">ATP-binding</keyword>
<feature type="domain" description="Disease resistance R13L4/SHOC-2-like LRR" evidence="8">
    <location>
        <begin position="518"/>
        <end position="771"/>
    </location>
</feature>
<dbReference type="Pfam" id="PF23598">
    <property type="entry name" value="LRR_14"/>
    <property type="match status" value="1"/>
</dbReference>
<accession>A0A7N2MCD0</accession>
<dbReference type="Gene3D" id="3.40.50.300">
    <property type="entry name" value="P-loop containing nucleotide triphosphate hydrolases"/>
    <property type="match status" value="1"/>
</dbReference>
<dbReference type="FunFam" id="1.10.10.10:FF:000322">
    <property type="entry name" value="Probable disease resistance protein At1g63360"/>
    <property type="match status" value="1"/>
</dbReference>
<dbReference type="GO" id="GO:0005524">
    <property type="term" value="F:ATP binding"/>
    <property type="evidence" value="ECO:0007669"/>
    <property type="project" value="UniProtKB-KW"/>
</dbReference>
<dbReference type="SUPFAM" id="SSF52540">
    <property type="entry name" value="P-loop containing nucleoside triphosphate hydrolases"/>
    <property type="match status" value="1"/>
</dbReference>
<evidence type="ECO:0000256" key="3">
    <source>
        <dbReference type="ARBA" id="ARBA00022821"/>
    </source>
</evidence>
<dbReference type="Gene3D" id="1.10.8.430">
    <property type="entry name" value="Helical domain of apoptotic protease-activating factors"/>
    <property type="match status" value="1"/>
</dbReference>
<dbReference type="InterPro" id="IPR055414">
    <property type="entry name" value="LRR_R13L4/SHOC2-like"/>
</dbReference>
<dbReference type="GO" id="GO:0043531">
    <property type="term" value="F:ADP binding"/>
    <property type="evidence" value="ECO:0007669"/>
    <property type="project" value="InterPro"/>
</dbReference>
<dbReference type="PANTHER" id="PTHR36766">
    <property type="entry name" value="PLANT BROAD-SPECTRUM MILDEW RESISTANCE PROTEIN RPW8"/>
    <property type="match status" value="1"/>
</dbReference>
<evidence type="ECO:0000259" key="6">
    <source>
        <dbReference type="Pfam" id="PF18052"/>
    </source>
</evidence>
<dbReference type="PRINTS" id="PR00364">
    <property type="entry name" value="DISEASERSIST"/>
</dbReference>
<dbReference type="InParanoid" id="A0A7N2MCD0"/>
<protein>
    <submittedName>
        <fullName evidence="9">Uncharacterized protein</fullName>
    </submittedName>
</protein>
<feature type="domain" description="Disease resistance protein winged helix" evidence="7">
    <location>
        <begin position="378"/>
        <end position="446"/>
    </location>
</feature>
<proteinExistence type="predicted"/>
<dbReference type="InterPro" id="IPR038005">
    <property type="entry name" value="RX-like_CC"/>
</dbReference>
<keyword evidence="3" id="KW-0611">Plant defense</keyword>
<dbReference type="InterPro" id="IPR041118">
    <property type="entry name" value="Rx_N"/>
</dbReference>
<evidence type="ECO:0000313" key="9">
    <source>
        <dbReference type="EnsemblPlants" id="QL08p020239:mrna"/>
    </source>
</evidence>
<reference evidence="9" key="2">
    <citation type="submission" date="2021-01" db="UniProtKB">
        <authorList>
            <consortium name="EnsemblPlants"/>
        </authorList>
    </citation>
    <scope>IDENTIFICATION</scope>
</reference>
<dbReference type="FunFam" id="3.40.50.300:FF:001091">
    <property type="entry name" value="Probable disease resistance protein At1g61300"/>
    <property type="match status" value="1"/>
</dbReference>
<evidence type="ECO:0000259" key="8">
    <source>
        <dbReference type="Pfam" id="PF23598"/>
    </source>
</evidence>
<evidence type="ECO:0000259" key="7">
    <source>
        <dbReference type="Pfam" id="PF23559"/>
    </source>
</evidence>
<evidence type="ECO:0000256" key="4">
    <source>
        <dbReference type="ARBA" id="ARBA00022840"/>
    </source>
</evidence>
<dbReference type="AlphaFoldDB" id="A0A7N2MCD0"/>